<proteinExistence type="predicted"/>
<protein>
    <recommendedName>
        <fullName evidence="2">Aldehyde oxidase/xanthine dehydrogenase first molybdopterin binding domain-containing protein</fullName>
    </recommendedName>
</protein>
<accession>X0VRI6</accession>
<sequence length="267" mass="29447">GIKHDAPLIHEDLGNYKHASIILPQSGTNISNHYKIRKGDAEKGFKEADFVFKNEFYVPHIQHSAIENHCAIAQVDPEGKITVWAGCQSPYAVRRTLATAFNIPLNKIRVISPAIGGGFGGKAGTTLEGIVIPLAQKTNYRPVKLSFSREDVFTNTFIRQGMHARIKTGVTKSGRIVAEENKFYWDGGAYTEYGVNIARAGGYASTGPYDIPNVKADSICVYTNHPVGGPYRGFGMSEIHFAIEQNLDIIAHKIKMDPLEFKRKNAL</sequence>
<dbReference type="InterPro" id="IPR037165">
    <property type="entry name" value="AldOxase/xan_DH_Mopterin-bd_sf"/>
</dbReference>
<dbReference type="InterPro" id="IPR016208">
    <property type="entry name" value="Ald_Oxase/xanthine_DH-like"/>
</dbReference>
<name>X0VRI6_9ZZZZ</name>
<dbReference type="Gene3D" id="3.30.365.10">
    <property type="entry name" value="Aldehyde oxidase/xanthine dehydrogenase, molybdopterin binding domain"/>
    <property type="match status" value="3"/>
</dbReference>
<keyword evidence="1" id="KW-0500">Molybdenum</keyword>
<comment type="caution">
    <text evidence="3">The sequence shown here is derived from an EMBL/GenBank/DDBJ whole genome shotgun (WGS) entry which is preliminary data.</text>
</comment>
<feature type="non-terminal residue" evidence="3">
    <location>
        <position position="267"/>
    </location>
</feature>
<dbReference type="Pfam" id="PF02738">
    <property type="entry name" value="MoCoBD_1"/>
    <property type="match status" value="1"/>
</dbReference>
<evidence type="ECO:0000313" key="3">
    <source>
        <dbReference type="EMBL" id="GAG03166.1"/>
    </source>
</evidence>
<dbReference type="GO" id="GO:0016491">
    <property type="term" value="F:oxidoreductase activity"/>
    <property type="evidence" value="ECO:0007669"/>
    <property type="project" value="InterPro"/>
</dbReference>
<dbReference type="InterPro" id="IPR008274">
    <property type="entry name" value="AldOxase/xan_DH_MoCoBD1"/>
</dbReference>
<reference evidence="3" key="1">
    <citation type="journal article" date="2014" name="Front. Microbiol.">
        <title>High frequency of phylogenetically diverse reductive dehalogenase-homologous genes in deep subseafloor sedimentary metagenomes.</title>
        <authorList>
            <person name="Kawai M."/>
            <person name="Futagami T."/>
            <person name="Toyoda A."/>
            <person name="Takaki Y."/>
            <person name="Nishi S."/>
            <person name="Hori S."/>
            <person name="Arai W."/>
            <person name="Tsubouchi T."/>
            <person name="Morono Y."/>
            <person name="Uchiyama I."/>
            <person name="Ito T."/>
            <person name="Fujiyama A."/>
            <person name="Inagaki F."/>
            <person name="Takami H."/>
        </authorList>
    </citation>
    <scope>NUCLEOTIDE SEQUENCE</scope>
    <source>
        <strain evidence="3">Expedition CK06-06</strain>
    </source>
</reference>
<feature type="domain" description="Aldehyde oxidase/xanthine dehydrogenase first molybdopterin binding" evidence="2">
    <location>
        <begin position="29"/>
        <end position="266"/>
    </location>
</feature>
<dbReference type="PANTHER" id="PTHR11908">
    <property type="entry name" value="XANTHINE DEHYDROGENASE"/>
    <property type="match status" value="1"/>
</dbReference>
<evidence type="ECO:0000259" key="2">
    <source>
        <dbReference type="Pfam" id="PF02738"/>
    </source>
</evidence>
<dbReference type="PANTHER" id="PTHR11908:SF132">
    <property type="entry name" value="ALDEHYDE OXIDASE 1-RELATED"/>
    <property type="match status" value="1"/>
</dbReference>
<gene>
    <name evidence="3" type="ORF">S01H1_40080</name>
</gene>
<dbReference type="EMBL" id="BARS01025352">
    <property type="protein sequence ID" value="GAG03166.1"/>
    <property type="molecule type" value="Genomic_DNA"/>
</dbReference>
<dbReference type="AlphaFoldDB" id="X0VRI6"/>
<evidence type="ECO:0000256" key="1">
    <source>
        <dbReference type="ARBA" id="ARBA00022505"/>
    </source>
</evidence>
<organism evidence="3">
    <name type="scientific">marine sediment metagenome</name>
    <dbReference type="NCBI Taxonomy" id="412755"/>
    <lineage>
        <taxon>unclassified sequences</taxon>
        <taxon>metagenomes</taxon>
        <taxon>ecological metagenomes</taxon>
    </lineage>
</organism>
<dbReference type="SUPFAM" id="SSF56003">
    <property type="entry name" value="Molybdenum cofactor-binding domain"/>
    <property type="match status" value="1"/>
</dbReference>
<dbReference type="GO" id="GO:0005506">
    <property type="term" value="F:iron ion binding"/>
    <property type="evidence" value="ECO:0007669"/>
    <property type="project" value="InterPro"/>
</dbReference>
<feature type="non-terminal residue" evidence="3">
    <location>
        <position position="1"/>
    </location>
</feature>